<keyword evidence="1" id="KW-0732">Signal</keyword>
<dbReference type="Proteomes" id="UP001183809">
    <property type="component" value="Unassembled WGS sequence"/>
</dbReference>
<keyword evidence="4" id="KW-1185">Reference proteome</keyword>
<evidence type="ECO:0000259" key="2">
    <source>
        <dbReference type="PROSITE" id="PS51762"/>
    </source>
</evidence>
<dbReference type="RefSeq" id="WP_311699750.1">
    <property type="nucleotide sequence ID" value="NZ_JAVREY010000071.1"/>
</dbReference>
<feature type="domain" description="GH16" evidence="2">
    <location>
        <begin position="61"/>
        <end position="303"/>
    </location>
</feature>
<sequence>MITRPHRHRRRGAVALVLAALVTSPGVAPAHAAAPSQDACHTVGDAMPHGDCGPFRQVFADDFNGQYVPLGAFTGCAGDGDFRCAGLRRFGAVYQQFGAYPRGWYDTANPKNHSNGNTRTFGGEYRADDTTWIGPSAGGDGQLHVRMYRPPVGDNHVSAPVPLGCMNIRYGKFSERWRVHGTLDGYKMAHLRYAGSEIDFPEAGENFAYDPISAFVHGFREYNADVFERWTDWHTSTYEITPSGVTFYLDGRRIGGVSGDNPDATPWVLQNESSLGGHYAARGSSVQIDTTWLTCYRYQAARG</sequence>
<feature type="signal peptide" evidence="1">
    <location>
        <begin position="1"/>
        <end position="32"/>
    </location>
</feature>
<gene>
    <name evidence="3" type="ORF">RM764_35835</name>
</gene>
<dbReference type="InterPro" id="IPR000757">
    <property type="entry name" value="Beta-glucanase-like"/>
</dbReference>
<proteinExistence type="predicted"/>
<keyword evidence="3" id="KW-0378">Hydrolase</keyword>
<dbReference type="EMBL" id="JAVREY010000071">
    <property type="protein sequence ID" value="MDT0468304.1"/>
    <property type="molecule type" value="Genomic_DNA"/>
</dbReference>
<dbReference type="SUPFAM" id="SSF49899">
    <property type="entry name" value="Concanavalin A-like lectins/glucanases"/>
    <property type="match status" value="1"/>
</dbReference>
<protein>
    <submittedName>
        <fullName evidence="3">Glycosyl hydrolase family 16</fullName>
    </submittedName>
</protein>
<feature type="chain" id="PRO_5046943801" evidence="1">
    <location>
        <begin position="33"/>
        <end position="303"/>
    </location>
</feature>
<comment type="caution">
    <text evidence="3">The sequence shown here is derived from an EMBL/GenBank/DDBJ whole genome shotgun (WGS) entry which is preliminary data.</text>
</comment>
<dbReference type="Gene3D" id="2.60.120.200">
    <property type="match status" value="1"/>
</dbReference>
<evidence type="ECO:0000313" key="4">
    <source>
        <dbReference type="Proteomes" id="UP001183809"/>
    </source>
</evidence>
<accession>A0ABU2U4Z6</accession>
<name>A0ABU2U4Z6_9ACTN</name>
<dbReference type="InterPro" id="IPR013320">
    <property type="entry name" value="ConA-like_dom_sf"/>
</dbReference>
<organism evidence="3 4">
    <name type="scientific">Streptomyces gibsoniae</name>
    <dbReference type="NCBI Taxonomy" id="3075529"/>
    <lineage>
        <taxon>Bacteria</taxon>
        <taxon>Bacillati</taxon>
        <taxon>Actinomycetota</taxon>
        <taxon>Actinomycetes</taxon>
        <taxon>Kitasatosporales</taxon>
        <taxon>Streptomycetaceae</taxon>
        <taxon>Streptomyces</taxon>
    </lineage>
</organism>
<dbReference type="GO" id="GO:0016787">
    <property type="term" value="F:hydrolase activity"/>
    <property type="evidence" value="ECO:0007669"/>
    <property type="project" value="UniProtKB-KW"/>
</dbReference>
<dbReference type="PROSITE" id="PS51762">
    <property type="entry name" value="GH16_2"/>
    <property type="match status" value="1"/>
</dbReference>
<evidence type="ECO:0000313" key="3">
    <source>
        <dbReference type="EMBL" id="MDT0468304.1"/>
    </source>
</evidence>
<evidence type="ECO:0000256" key="1">
    <source>
        <dbReference type="SAM" id="SignalP"/>
    </source>
</evidence>
<reference evidence="4" key="1">
    <citation type="submission" date="2023-07" db="EMBL/GenBank/DDBJ databases">
        <title>30 novel species of actinomycetes from the DSMZ collection.</title>
        <authorList>
            <person name="Nouioui I."/>
        </authorList>
    </citation>
    <scope>NUCLEOTIDE SEQUENCE [LARGE SCALE GENOMIC DNA]</scope>
    <source>
        <strain evidence="4">DSM 41699</strain>
    </source>
</reference>